<dbReference type="RefSeq" id="WP_175526776.1">
    <property type="nucleotide sequence ID" value="NZ_FOOA01000003.1"/>
</dbReference>
<dbReference type="InterPro" id="IPR028087">
    <property type="entry name" value="Tad_N"/>
</dbReference>
<evidence type="ECO:0000313" key="3">
    <source>
        <dbReference type="Proteomes" id="UP000531216"/>
    </source>
</evidence>
<feature type="domain" description="Putative Flp pilus-assembly TadG-like N-terminal" evidence="1">
    <location>
        <begin position="13"/>
        <end position="59"/>
    </location>
</feature>
<dbReference type="EMBL" id="JACIDO010000003">
    <property type="protein sequence ID" value="MBB3935701.1"/>
    <property type="molecule type" value="Genomic_DNA"/>
</dbReference>
<gene>
    <name evidence="2" type="ORF">GGR05_001845</name>
</gene>
<protein>
    <submittedName>
        <fullName evidence="2">Flp pilus assembly protein TadG</fullName>
    </submittedName>
</protein>
<evidence type="ECO:0000259" key="1">
    <source>
        <dbReference type="Pfam" id="PF13400"/>
    </source>
</evidence>
<sequence length="569" mass="61200">MSIIRSFRRATSGNVAMIFALTLPVIVVVTGMAVDTSQVEEAKWSLQSSADAAALGAAKQFGKTQNPVELEKWAKSIFFANEGRDDTDTRFTYEGVTRVAGNNVLRVTATRDVPTYFGSAVKAVTGGKVDLETWHLSVASEVIVANRTVELALVLDNSGSMQSPPVGGTTPKITTLRDASEKLVKQMLAAYPQANSTDPVRISVVPFAASVNVGAKTPAPGWIDTLGLSISNKDDFDFGGVITSKYLLFEKLALRKAAWKWGGCVQSRPLGYAVTDDEPSVSKPDTLFVPFLSPSEYNWSDWQLESVRNDYISITGSYTNEIAALKAQREPSRYLLQPLTNKDKKGPNNGCTTAAITPLTATQTTALNAVKGMIAEGGTNIGEGLAWGWRTLTSGQPFPEGRARNTKENLKVIVLMTDGENTYNAAYTSGAQIELTNANKSQFGTFGFGQYLGTDGKIHAGRMFDATKTTTSKANITSITAAMNETMSITCENIKKDGKNDEGGDGIVIFSIAFDLKDGSPIKDRLRNCASNGIDGKGSKLYYDAKNSNDLLLAFSAITDEISALRISR</sequence>
<keyword evidence="3" id="KW-1185">Reference proteome</keyword>
<reference evidence="2 3" key="1">
    <citation type="submission" date="2020-08" db="EMBL/GenBank/DDBJ databases">
        <title>Genomic Encyclopedia of Type Strains, Phase IV (KMG-IV): sequencing the most valuable type-strain genomes for metagenomic binning, comparative biology and taxonomic classification.</title>
        <authorList>
            <person name="Goeker M."/>
        </authorList>
    </citation>
    <scope>NUCLEOTIDE SEQUENCE [LARGE SCALE GENOMIC DNA]</scope>
    <source>
        <strain evidence="2 3">DSM 25024</strain>
    </source>
</reference>
<proteinExistence type="predicted"/>
<name>A0A7W6FU47_9HYPH</name>
<dbReference type="InterPro" id="IPR036465">
    <property type="entry name" value="vWFA_dom_sf"/>
</dbReference>
<dbReference type="AlphaFoldDB" id="A0A7W6FU47"/>
<dbReference type="SUPFAM" id="SSF53300">
    <property type="entry name" value="vWA-like"/>
    <property type="match status" value="1"/>
</dbReference>
<comment type="caution">
    <text evidence="2">The sequence shown here is derived from an EMBL/GenBank/DDBJ whole genome shotgun (WGS) entry which is preliminary data.</text>
</comment>
<dbReference type="Proteomes" id="UP000531216">
    <property type="component" value="Unassembled WGS sequence"/>
</dbReference>
<dbReference type="Pfam" id="PF13400">
    <property type="entry name" value="Tad"/>
    <property type="match status" value="1"/>
</dbReference>
<dbReference type="Gene3D" id="3.40.50.410">
    <property type="entry name" value="von Willebrand factor, type A domain"/>
    <property type="match status" value="1"/>
</dbReference>
<accession>A0A7W6FU47</accession>
<evidence type="ECO:0000313" key="2">
    <source>
        <dbReference type="EMBL" id="MBB3935701.1"/>
    </source>
</evidence>
<organism evidence="2 3">
    <name type="scientific">Aureimonas phyllosphaerae</name>
    <dbReference type="NCBI Taxonomy" id="1166078"/>
    <lineage>
        <taxon>Bacteria</taxon>
        <taxon>Pseudomonadati</taxon>
        <taxon>Pseudomonadota</taxon>
        <taxon>Alphaproteobacteria</taxon>
        <taxon>Hyphomicrobiales</taxon>
        <taxon>Aurantimonadaceae</taxon>
        <taxon>Aureimonas</taxon>
    </lineage>
</organism>